<reference evidence="2" key="2">
    <citation type="submission" date="2023-01" db="EMBL/GenBank/DDBJ databases">
        <authorList>
            <person name="Petersen C."/>
        </authorList>
    </citation>
    <scope>NUCLEOTIDE SEQUENCE</scope>
    <source>
        <strain evidence="2">IBT 12815</strain>
    </source>
</reference>
<feature type="region of interest" description="Disordered" evidence="1">
    <location>
        <begin position="275"/>
        <end position="296"/>
    </location>
</feature>
<feature type="region of interest" description="Disordered" evidence="1">
    <location>
        <begin position="138"/>
        <end position="160"/>
    </location>
</feature>
<dbReference type="EMBL" id="JAQJAE010000006">
    <property type="protein sequence ID" value="KAJ5589621.1"/>
    <property type="molecule type" value="Genomic_DNA"/>
</dbReference>
<proteinExistence type="predicted"/>
<dbReference type="GeneID" id="81593595"/>
<sequence length="942" mass="105915">MILKTLKPEILDLETIHYPWGKEPLLYLSVSEEQLAPESGLQAPADFYVERFDLTKFLQASNSNNESPVRFGLFTSRLVVPKGWGRDVGLSLSGVDGRGETEKEDAKPDGANGGILELFIEQVSLSTADRLRVQAVGGKGLSRTDTPDTDDEGKGEDGGYGGNGGVVKILFGTPSALVTSRLVEIRVALDDDRRESWPIAYSKEIGEFARLVNNKEVKASGVEIPESMRTMKGLSATRKVLFRWTLNALIEALNGKPLHVAAALSQGVDVSAGGGGLGERGKDRKGKDGQSGEKGTWYARSKDDYESLWESGLCFAHPVQCQMLLDKAKFLYFKGSDQDKADCLDILERLQRRLAVFGTKATDHSMSLLFESYRKSADRLYTVQDADHTPSAVTRLRHIREDAATYEQQVRTQKDFYGKEPGEVPRGSFTFYQKGAKEVLEHLQEVEDVYGEYYTATNETAEKLCKVRERASICNRSIGLTNDLIEACFRDISTTVRKVEAGVDAQRRTKQKLLVAMRQVGDKIKDHFGLEVQDLIDAMGQILFCHGSYAMIGVQTAGLVDKGLTKVLNDRGIPVEKKYLLRELQEIDGTVQGLKEGFKLLKNRGIKIDDPGTEKLLMAKFQFEQLMGEFRDVIEDGHKDVLTSFDAYIDVLSTRNTAILHYNAALVLLKSYYQKIEQLSFDSQDLKREEWDKLGAGHPAMTGFLKKIYVHNIAMAQIWLYKEQQSYQFVSLEKDNVIGDTMRDCSTSQFNHAMLHELHHALGKRYDKFVQDRGQPPQEYHQLRYHLPKDDREYLKCAADEDGVRLSVDNIPLDHPGFVNKYDVRLSNVRFFADGAVTKTDRLEVMLTHNGKEIFVNQGGQQTVFTHHPVKVTFKYILSTKDHTGEDTTDGTIALDDKDDVYARVGPFARWTIEILGSANEGLQLTNVSDAYFEFDFRYYTA</sequence>
<name>A0AAD6GSJ9_9EURO</name>
<feature type="compositionally biased region" description="Basic and acidic residues" evidence="1">
    <location>
        <begin position="279"/>
        <end position="291"/>
    </location>
</feature>
<reference evidence="2" key="1">
    <citation type="journal article" date="2023" name="IMA Fungus">
        <title>Comparative genomic study of the Penicillium genus elucidates a diverse pangenome and 15 lateral gene transfer events.</title>
        <authorList>
            <person name="Petersen C."/>
            <person name="Sorensen T."/>
            <person name="Nielsen M.R."/>
            <person name="Sondergaard T.E."/>
            <person name="Sorensen J.L."/>
            <person name="Fitzpatrick D.A."/>
            <person name="Frisvad J.C."/>
            <person name="Nielsen K.L."/>
        </authorList>
    </citation>
    <scope>NUCLEOTIDE SEQUENCE</scope>
    <source>
        <strain evidence="2">IBT 12815</strain>
    </source>
</reference>
<gene>
    <name evidence="2" type="ORF">N7537_012299</name>
</gene>
<accession>A0AAD6GSJ9</accession>
<dbReference type="AlphaFoldDB" id="A0AAD6GSJ9"/>
<evidence type="ECO:0000313" key="3">
    <source>
        <dbReference type="Proteomes" id="UP001213799"/>
    </source>
</evidence>
<protein>
    <submittedName>
        <fullName evidence="2">Uncharacterized protein</fullName>
    </submittedName>
</protein>
<dbReference type="Proteomes" id="UP001213799">
    <property type="component" value="Unassembled WGS sequence"/>
</dbReference>
<evidence type="ECO:0000256" key="1">
    <source>
        <dbReference type="SAM" id="MobiDB-lite"/>
    </source>
</evidence>
<organism evidence="2 3">
    <name type="scientific">Penicillium hordei</name>
    <dbReference type="NCBI Taxonomy" id="40994"/>
    <lineage>
        <taxon>Eukaryota</taxon>
        <taxon>Fungi</taxon>
        <taxon>Dikarya</taxon>
        <taxon>Ascomycota</taxon>
        <taxon>Pezizomycotina</taxon>
        <taxon>Eurotiomycetes</taxon>
        <taxon>Eurotiomycetidae</taxon>
        <taxon>Eurotiales</taxon>
        <taxon>Aspergillaceae</taxon>
        <taxon>Penicillium</taxon>
    </lineage>
</organism>
<keyword evidence="3" id="KW-1185">Reference proteome</keyword>
<dbReference type="RefSeq" id="XP_056748640.1">
    <property type="nucleotide sequence ID" value="XM_056903353.1"/>
</dbReference>
<comment type="caution">
    <text evidence="2">The sequence shown here is derived from an EMBL/GenBank/DDBJ whole genome shotgun (WGS) entry which is preliminary data.</text>
</comment>
<evidence type="ECO:0000313" key="2">
    <source>
        <dbReference type="EMBL" id="KAJ5589621.1"/>
    </source>
</evidence>